<organism evidence="2">
    <name type="scientific">uncultured Pleomorphomonas sp</name>
    <dbReference type="NCBI Taxonomy" id="442121"/>
    <lineage>
        <taxon>Bacteria</taxon>
        <taxon>Pseudomonadati</taxon>
        <taxon>Pseudomonadota</taxon>
        <taxon>Alphaproteobacteria</taxon>
        <taxon>Hyphomicrobiales</taxon>
        <taxon>Pleomorphomonadaceae</taxon>
        <taxon>Pleomorphomonas</taxon>
        <taxon>environmental samples</taxon>
    </lineage>
</organism>
<accession>A0A212LCH7</accession>
<dbReference type="InterPro" id="IPR011990">
    <property type="entry name" value="TPR-like_helical_dom_sf"/>
</dbReference>
<keyword evidence="1" id="KW-0732">Signal</keyword>
<protein>
    <submittedName>
        <fullName evidence="2">Putative exopolysaccharide production negative regulator</fullName>
    </submittedName>
</protein>
<dbReference type="InterPro" id="IPR006597">
    <property type="entry name" value="Sel1-like"/>
</dbReference>
<dbReference type="PANTHER" id="PTHR11102:SF160">
    <property type="entry name" value="ERAD-ASSOCIATED E3 UBIQUITIN-PROTEIN LIGASE COMPONENT HRD3"/>
    <property type="match status" value="1"/>
</dbReference>
<dbReference type="PANTHER" id="PTHR11102">
    <property type="entry name" value="SEL-1-LIKE PROTEIN"/>
    <property type="match status" value="1"/>
</dbReference>
<dbReference type="Pfam" id="PF08238">
    <property type="entry name" value="Sel1"/>
    <property type="match status" value="4"/>
</dbReference>
<evidence type="ECO:0000313" key="2">
    <source>
        <dbReference type="EMBL" id="SCM75210.1"/>
    </source>
</evidence>
<feature type="signal peptide" evidence="1">
    <location>
        <begin position="1"/>
        <end position="28"/>
    </location>
</feature>
<dbReference type="AlphaFoldDB" id="A0A212LCH7"/>
<dbReference type="RefSeq" id="WP_207765849.1">
    <property type="nucleotide sequence ID" value="NZ_LT608334.1"/>
</dbReference>
<dbReference type="EMBL" id="FMJD01000005">
    <property type="protein sequence ID" value="SCM75210.1"/>
    <property type="molecule type" value="Genomic_DNA"/>
</dbReference>
<gene>
    <name evidence="2" type="ORF">KL86PLE_130611</name>
</gene>
<dbReference type="SUPFAM" id="SSF81901">
    <property type="entry name" value="HCP-like"/>
    <property type="match status" value="1"/>
</dbReference>
<dbReference type="InterPro" id="IPR050767">
    <property type="entry name" value="Sel1_AlgK"/>
</dbReference>
<proteinExistence type="predicted"/>
<evidence type="ECO:0000256" key="1">
    <source>
        <dbReference type="SAM" id="SignalP"/>
    </source>
</evidence>
<sequence length="294" mass="31667">MSGVCVRNVCKVSVALSLGVMFGSQALAFDPQAATKQDACCDAATMSTLREATRAYYSGDKREAVTGLLAAAQSGHPAAQWKLGRMYAKGDGVAEDDMKAFEFFSQLISAHGEDSPSSPDAPFVSSAFVEVGSYYLTGIADSAIVPNVNRAREIFTYAASYFGDALAQLKLGSMYLDGVGVDQDPRQAARWFLLAARKGQIDAQAKLGEMLVRGDQIEPNPVHGLMWLTIALKRAELAHHDDAGIRAAHEEAFSLASEDERRKAIALADQWLVDNDAAFTQAYSERAIEASTTR</sequence>
<dbReference type="Gene3D" id="1.25.40.10">
    <property type="entry name" value="Tetratricopeptide repeat domain"/>
    <property type="match status" value="2"/>
</dbReference>
<reference evidence="2" key="1">
    <citation type="submission" date="2016-08" db="EMBL/GenBank/DDBJ databases">
        <authorList>
            <person name="Seilhamer J.J."/>
        </authorList>
    </citation>
    <scope>NUCLEOTIDE SEQUENCE</scope>
    <source>
        <strain evidence="2">86</strain>
    </source>
</reference>
<feature type="chain" id="PRO_5013347160" evidence="1">
    <location>
        <begin position="29"/>
        <end position="294"/>
    </location>
</feature>
<dbReference type="SMART" id="SM00671">
    <property type="entry name" value="SEL1"/>
    <property type="match status" value="3"/>
</dbReference>
<name>A0A212LCH7_9HYPH</name>